<dbReference type="EMBL" id="DF973363">
    <property type="protein sequence ID" value="GAU27918.1"/>
    <property type="molecule type" value="Genomic_DNA"/>
</dbReference>
<evidence type="ECO:0000313" key="3">
    <source>
        <dbReference type="EMBL" id="GAU27918.1"/>
    </source>
</evidence>
<feature type="domain" description="Zinc knuckle CX2CX4HX4C" evidence="2">
    <location>
        <begin position="223"/>
        <end position="270"/>
    </location>
</feature>
<organism evidence="3 4">
    <name type="scientific">Trifolium subterraneum</name>
    <name type="common">Subterranean clover</name>
    <dbReference type="NCBI Taxonomy" id="3900"/>
    <lineage>
        <taxon>Eukaryota</taxon>
        <taxon>Viridiplantae</taxon>
        <taxon>Streptophyta</taxon>
        <taxon>Embryophyta</taxon>
        <taxon>Tracheophyta</taxon>
        <taxon>Spermatophyta</taxon>
        <taxon>Magnoliopsida</taxon>
        <taxon>eudicotyledons</taxon>
        <taxon>Gunneridae</taxon>
        <taxon>Pentapetalae</taxon>
        <taxon>rosids</taxon>
        <taxon>fabids</taxon>
        <taxon>Fabales</taxon>
        <taxon>Fabaceae</taxon>
        <taxon>Papilionoideae</taxon>
        <taxon>50 kb inversion clade</taxon>
        <taxon>NPAAA clade</taxon>
        <taxon>Hologalegina</taxon>
        <taxon>IRL clade</taxon>
        <taxon>Trifolieae</taxon>
        <taxon>Trifolium</taxon>
    </lineage>
</organism>
<sequence>MDSFTIPWKCLELASKPKSNNSEQNNISEQKTPKTFAQALSNLCDIPLSQLPQPVVKGDRLPIEIPEIAYEAGLEACKHNLHGRIFWAKGSTPLSVAALKARLSSIWKDFSKWGVISLGKGYFEFTISTLEDVRRVRSIPSWNLNSRLLKLFAWSKDFNPKMQHNTSAQVWVKFFGLPQEYWHKNILFTIASSLGNPICIDSVTAKPMHERTFGQFARVLVDMDLSQPLRYKVLVERKGFAFFVEIEYENIPDFCNSCQVIGHHVDNCKKWNKDEVLNTNKDTNTRRKPILEPKKGYVQTNDGRPQQSKNKEVINVERETINVGETSENSQHISLKGKLVTKEPDSTLQKQNAASGKNVDNVLSPRDLFKAQDIQLEEELNKNLNDKDLNASASLNSFVADTQNQSINDSASSTSEETIQTHYNILKFRQQSKPLRKAKKPYLYPTATVLQRFM</sequence>
<dbReference type="OrthoDB" id="1924068at2759"/>
<evidence type="ECO:0008006" key="5">
    <source>
        <dbReference type="Google" id="ProtNLM"/>
    </source>
</evidence>
<dbReference type="Proteomes" id="UP000242715">
    <property type="component" value="Unassembled WGS sequence"/>
</dbReference>
<dbReference type="Pfam" id="PF14111">
    <property type="entry name" value="DUF4283"/>
    <property type="match status" value="1"/>
</dbReference>
<dbReference type="PANTHER" id="PTHR31286">
    <property type="entry name" value="GLYCINE-RICH CELL WALL STRUCTURAL PROTEIN 1.8-LIKE"/>
    <property type="match status" value="1"/>
</dbReference>
<gene>
    <name evidence="3" type="ORF">TSUD_160130</name>
</gene>
<proteinExistence type="predicted"/>
<evidence type="ECO:0000259" key="1">
    <source>
        <dbReference type="Pfam" id="PF14111"/>
    </source>
</evidence>
<evidence type="ECO:0000313" key="4">
    <source>
        <dbReference type="Proteomes" id="UP000242715"/>
    </source>
</evidence>
<reference evidence="4" key="1">
    <citation type="journal article" date="2017" name="Front. Plant Sci.">
        <title>Climate Clever Clovers: New Paradigm to Reduce the Environmental Footprint of Ruminants by Breeding Low Methanogenic Forages Utilizing Haplotype Variation.</title>
        <authorList>
            <person name="Kaur P."/>
            <person name="Appels R."/>
            <person name="Bayer P.E."/>
            <person name="Keeble-Gagnere G."/>
            <person name="Wang J."/>
            <person name="Hirakawa H."/>
            <person name="Shirasawa K."/>
            <person name="Vercoe P."/>
            <person name="Stefanova K."/>
            <person name="Durmic Z."/>
            <person name="Nichols P."/>
            <person name="Revell C."/>
            <person name="Isobe S.N."/>
            <person name="Edwards D."/>
            <person name="Erskine W."/>
        </authorList>
    </citation>
    <scope>NUCLEOTIDE SEQUENCE [LARGE SCALE GENOMIC DNA]</scope>
    <source>
        <strain evidence="4">cv. Daliak</strain>
    </source>
</reference>
<name>A0A2Z6M8T3_TRISU</name>
<dbReference type="InterPro" id="IPR040256">
    <property type="entry name" value="At4g02000-like"/>
</dbReference>
<keyword evidence="4" id="KW-1185">Reference proteome</keyword>
<dbReference type="AlphaFoldDB" id="A0A2Z6M8T3"/>
<dbReference type="InterPro" id="IPR025558">
    <property type="entry name" value="DUF4283"/>
</dbReference>
<feature type="domain" description="DUF4283" evidence="1">
    <location>
        <begin position="94"/>
        <end position="161"/>
    </location>
</feature>
<dbReference type="InterPro" id="IPR025836">
    <property type="entry name" value="Zn_knuckle_CX2CX4HX4C"/>
</dbReference>
<evidence type="ECO:0000259" key="2">
    <source>
        <dbReference type="Pfam" id="PF14392"/>
    </source>
</evidence>
<dbReference type="Pfam" id="PF14392">
    <property type="entry name" value="zf-CCHC_4"/>
    <property type="match status" value="1"/>
</dbReference>
<accession>A0A2Z6M8T3</accession>
<protein>
    <recommendedName>
        <fullName evidence="5">DUF4283 domain-containing protein</fullName>
    </recommendedName>
</protein>
<dbReference type="PANTHER" id="PTHR31286:SF176">
    <property type="entry name" value="DUF4283 DOMAIN PROTEIN"/>
    <property type="match status" value="1"/>
</dbReference>